<dbReference type="Proteomes" id="UP001596150">
    <property type="component" value="Unassembled WGS sequence"/>
</dbReference>
<protein>
    <recommendedName>
        <fullName evidence="4">VCBS repeat-containing protein</fullName>
    </recommendedName>
</protein>
<evidence type="ECO:0000256" key="1">
    <source>
        <dbReference type="SAM" id="SignalP"/>
    </source>
</evidence>
<dbReference type="RefSeq" id="WP_266343996.1">
    <property type="nucleotide sequence ID" value="NZ_JAPKNH010000004.1"/>
</dbReference>
<comment type="caution">
    <text evidence="2">The sequence shown here is derived from an EMBL/GenBank/DDBJ whole genome shotgun (WGS) entry which is preliminary data.</text>
</comment>
<dbReference type="EMBL" id="JBHSML010000003">
    <property type="protein sequence ID" value="MFC5516770.1"/>
    <property type="molecule type" value="Genomic_DNA"/>
</dbReference>
<keyword evidence="1" id="KW-0732">Signal</keyword>
<evidence type="ECO:0008006" key="4">
    <source>
        <dbReference type="Google" id="ProtNLM"/>
    </source>
</evidence>
<evidence type="ECO:0000313" key="3">
    <source>
        <dbReference type="Proteomes" id="UP001596150"/>
    </source>
</evidence>
<keyword evidence="3" id="KW-1185">Reference proteome</keyword>
<proteinExistence type="predicted"/>
<evidence type="ECO:0000313" key="2">
    <source>
        <dbReference type="EMBL" id="MFC5516770.1"/>
    </source>
</evidence>
<reference evidence="3" key="1">
    <citation type="journal article" date="2019" name="Int. J. Syst. Evol. Microbiol.">
        <title>The Global Catalogue of Microorganisms (GCM) 10K type strain sequencing project: providing services to taxonomists for standard genome sequencing and annotation.</title>
        <authorList>
            <consortium name="The Broad Institute Genomics Platform"/>
            <consortium name="The Broad Institute Genome Sequencing Center for Infectious Disease"/>
            <person name="Wu L."/>
            <person name="Ma J."/>
        </authorList>
    </citation>
    <scope>NUCLEOTIDE SEQUENCE [LARGE SCALE GENOMIC DNA]</scope>
    <source>
        <strain evidence="3">KACC 12633</strain>
    </source>
</reference>
<organism evidence="2 3">
    <name type="scientific">Kaistia terrae</name>
    <dbReference type="NCBI Taxonomy" id="537017"/>
    <lineage>
        <taxon>Bacteria</taxon>
        <taxon>Pseudomonadati</taxon>
        <taxon>Pseudomonadota</taxon>
        <taxon>Alphaproteobacteria</taxon>
        <taxon>Hyphomicrobiales</taxon>
        <taxon>Kaistiaceae</taxon>
        <taxon>Kaistia</taxon>
    </lineage>
</organism>
<accession>A0ABW0PVT5</accession>
<feature type="chain" id="PRO_5046517712" description="VCBS repeat-containing protein" evidence="1">
    <location>
        <begin position="31"/>
        <end position="309"/>
    </location>
</feature>
<sequence>MHSGTFVWRASHSCIAFAAAMMLSSTVLLAQSEDADADKPMFPTTELAEGAKDATLTDSGVTARIFQERRPQVDPDDDVPVLQVIVGGKTVLEHVGAASGMSVPAMSVSIANIDTTNKSPEVYFSSYTGGAHCCSDIVVATETDKGWVAVPIGAFDGDGDYLQDLNDDGEAEIVTVDNSFLYTFDCYACSAAPLVIKTVRDGKAVDITTEPRFAKAHRDWLKQLEDDSDPVARWKSPGFLAGWVAASIRAGEGEQAFKALNKRWDLASDPGEEACTTGADIDTCPAGDRKVLKFPERLKLFLDRNGYRF</sequence>
<gene>
    <name evidence="2" type="ORF">ACFPP9_13375</name>
</gene>
<feature type="signal peptide" evidence="1">
    <location>
        <begin position="1"/>
        <end position="30"/>
    </location>
</feature>
<name>A0ABW0PVT5_9HYPH</name>